<dbReference type="GO" id="GO:0034388">
    <property type="term" value="C:Pwp2p-containing subcomplex of 90S preribosome"/>
    <property type="evidence" value="ECO:0007669"/>
    <property type="project" value="TreeGrafter"/>
</dbReference>
<feature type="repeat" description="WD" evidence="3">
    <location>
        <begin position="182"/>
        <end position="218"/>
    </location>
</feature>
<comment type="caution">
    <text evidence="5">The sequence shown here is derived from an EMBL/GenBank/DDBJ whole genome shotgun (WGS) entry which is preliminary data.</text>
</comment>
<dbReference type="OrthoDB" id="10250769at2759"/>
<dbReference type="InterPro" id="IPR007319">
    <property type="entry name" value="WDR36/Utp21_C"/>
</dbReference>
<dbReference type="InterPro" id="IPR001680">
    <property type="entry name" value="WD40_rpt"/>
</dbReference>
<dbReference type="Gene3D" id="2.130.10.10">
    <property type="entry name" value="YVTN repeat-like/Quinoprotein amine dehydrogenase"/>
    <property type="match status" value="1"/>
</dbReference>
<evidence type="ECO:0000256" key="3">
    <source>
        <dbReference type="PROSITE-ProRule" id="PRU00221"/>
    </source>
</evidence>
<reference evidence="5" key="1">
    <citation type="thesis" date="2021" institute="BYU ScholarsArchive" country="Provo, UT, USA">
        <title>Applications of and Algorithms for Genome Assembly and Genomic Analyses with an Emphasis on Marine Teleosts.</title>
        <authorList>
            <person name="Pickett B.D."/>
        </authorList>
    </citation>
    <scope>NUCLEOTIDE SEQUENCE</scope>
    <source>
        <strain evidence="5">HI-2016</strain>
    </source>
</reference>
<gene>
    <name evidence="5" type="ORF">JZ751_011774</name>
</gene>
<dbReference type="GO" id="GO:0032040">
    <property type="term" value="C:small-subunit processome"/>
    <property type="evidence" value="ECO:0007669"/>
    <property type="project" value="InterPro"/>
</dbReference>
<dbReference type="InterPro" id="IPR015943">
    <property type="entry name" value="WD40/YVTN_repeat-like_dom_sf"/>
</dbReference>
<organism evidence="5 6">
    <name type="scientific">Albula glossodonta</name>
    <name type="common">roundjaw bonefish</name>
    <dbReference type="NCBI Taxonomy" id="121402"/>
    <lineage>
        <taxon>Eukaryota</taxon>
        <taxon>Metazoa</taxon>
        <taxon>Chordata</taxon>
        <taxon>Craniata</taxon>
        <taxon>Vertebrata</taxon>
        <taxon>Euteleostomi</taxon>
        <taxon>Actinopterygii</taxon>
        <taxon>Neopterygii</taxon>
        <taxon>Teleostei</taxon>
        <taxon>Albuliformes</taxon>
        <taxon>Albulidae</taxon>
        <taxon>Albula</taxon>
    </lineage>
</organism>
<accession>A0A8T2PQJ6</accession>
<dbReference type="AlphaFoldDB" id="A0A8T2PQJ6"/>
<name>A0A8T2PQJ6_9TELE</name>
<dbReference type="Pfam" id="PF25168">
    <property type="entry name" value="Beta-prop_WDR36-Utp21_2nd"/>
    <property type="match status" value="2"/>
</dbReference>
<evidence type="ECO:0000259" key="4">
    <source>
        <dbReference type="Pfam" id="PF04192"/>
    </source>
</evidence>
<feature type="repeat" description="WD" evidence="3">
    <location>
        <begin position="117"/>
        <end position="158"/>
    </location>
</feature>
<sequence>MEKENKLFRLCFHVHIFSFDGNVFKFYLETARQSDWDGIIACHRGYVTATTWNYQKTSMGAHKLEPGRFGKNRALNVHATAVDITSCGNFVVIGLSSGHIDVYNMQSGFHRGQYGQDRAHDGPVRGVAVDSLNQMTVSAGADKLLKVWKFKSKELVGMLAISLDDFTLKIFDMETRRFVRKFAGHRGQVNDMTFSPDGRWLITAAMDCTIRTWDLPTGCLVDCFLVDAAVVSITMSPTGDFLASSHVDSLGIYLWSNKTLCSMVSLRPLPSDYEPTVVTLPGTCPVQDVDDEDDDTPSDEMIEYVSPEQLDEQLVTLSLLPESRWKNLLNLDIIKKRNKPKEPPKVPKAAPFFIPTVAGLVPQFSISEGADADEQSKVVNFGVLAQKSSFYVKLEEAWISNNYTGPLQQLKEMGPSAIDSELRGLSPDVGGAIELHLRTISQEPELMEEALKVSDRLKKTWTNMQTLFNQSLCLLAYTKSALKGCLVADGVTQGKLHVSENKEERFSLRTTFSEHLLSCSL</sequence>
<proteinExistence type="predicted"/>
<keyword evidence="1 3" id="KW-0853">WD repeat</keyword>
<dbReference type="PANTHER" id="PTHR22840:SF12">
    <property type="entry name" value="WD REPEAT-CONTAINING PROTEIN 36"/>
    <property type="match status" value="1"/>
</dbReference>
<evidence type="ECO:0000313" key="5">
    <source>
        <dbReference type="EMBL" id="KAG9353652.1"/>
    </source>
</evidence>
<dbReference type="InterPro" id="IPR019775">
    <property type="entry name" value="WD40_repeat_CS"/>
</dbReference>
<evidence type="ECO:0000256" key="1">
    <source>
        <dbReference type="ARBA" id="ARBA00022574"/>
    </source>
</evidence>
<dbReference type="SUPFAM" id="SSF50978">
    <property type="entry name" value="WD40 repeat-like"/>
    <property type="match status" value="1"/>
</dbReference>
<dbReference type="InterPro" id="IPR036322">
    <property type="entry name" value="WD40_repeat_dom_sf"/>
</dbReference>
<dbReference type="PROSITE" id="PS00678">
    <property type="entry name" value="WD_REPEATS_1"/>
    <property type="match status" value="1"/>
</dbReference>
<dbReference type="Pfam" id="PF04192">
    <property type="entry name" value="Utp21"/>
    <property type="match status" value="1"/>
</dbReference>
<dbReference type="GO" id="GO:0006364">
    <property type="term" value="P:rRNA processing"/>
    <property type="evidence" value="ECO:0007669"/>
    <property type="project" value="InterPro"/>
</dbReference>
<keyword evidence="6" id="KW-1185">Reference proteome</keyword>
<evidence type="ECO:0000313" key="6">
    <source>
        <dbReference type="Proteomes" id="UP000824540"/>
    </source>
</evidence>
<dbReference type="PROSITE" id="PS50082">
    <property type="entry name" value="WD_REPEATS_2"/>
    <property type="match status" value="2"/>
</dbReference>
<dbReference type="Proteomes" id="UP000824540">
    <property type="component" value="Unassembled WGS sequence"/>
</dbReference>
<dbReference type="EMBL" id="JAFBMS010000003">
    <property type="protein sequence ID" value="KAG9353652.1"/>
    <property type="molecule type" value="Genomic_DNA"/>
</dbReference>
<dbReference type="SMART" id="SM00320">
    <property type="entry name" value="WD40"/>
    <property type="match status" value="3"/>
</dbReference>
<dbReference type="PROSITE" id="PS50294">
    <property type="entry name" value="WD_REPEATS_REGION"/>
    <property type="match status" value="1"/>
</dbReference>
<evidence type="ECO:0000256" key="2">
    <source>
        <dbReference type="ARBA" id="ARBA00022737"/>
    </source>
</evidence>
<feature type="domain" description="WDR36/Utp21 C-terminal" evidence="4">
    <location>
        <begin position="308"/>
        <end position="426"/>
    </location>
</feature>
<dbReference type="PANTHER" id="PTHR22840">
    <property type="entry name" value="WD REPEAT-CONTAINING PROTEIN 36"/>
    <property type="match status" value="1"/>
</dbReference>
<keyword evidence="2" id="KW-0677">Repeat</keyword>
<protein>
    <recommendedName>
        <fullName evidence="4">WDR36/Utp21 C-terminal domain-containing protein</fullName>
    </recommendedName>
</protein>